<sequence>MPGGYESVDTEPRNVNPLSAEAWEGVLSGMNFGRGVLGDAIGAMGEYDPGSALNELMSRAPALQGLVAGAQSPYAQQQLGFAAEAGGQAAEAQRGRFAKGGALFSSGAESAAAQARMLPMMQAVSNITGAQNQMYGNLLGGALQSLTTGYGQQLGAQTQLAGIGGGLMGQGLGAMASMGAPEMYVDPVVYQPGFLDFLAGGVGLAADVAGGLGGLGWKPFG</sequence>
<reference evidence="1" key="1">
    <citation type="journal article" date="2015" name="Nature">
        <title>Complex archaea that bridge the gap between prokaryotes and eukaryotes.</title>
        <authorList>
            <person name="Spang A."/>
            <person name="Saw J.H."/>
            <person name="Jorgensen S.L."/>
            <person name="Zaremba-Niedzwiedzka K."/>
            <person name="Martijn J."/>
            <person name="Lind A.E."/>
            <person name="van Eijk R."/>
            <person name="Schleper C."/>
            <person name="Guy L."/>
            <person name="Ettema T.J."/>
        </authorList>
    </citation>
    <scope>NUCLEOTIDE SEQUENCE</scope>
</reference>
<gene>
    <name evidence="1" type="ORF">LCGC14_2807150</name>
</gene>
<accession>A0A0F9BCB4</accession>
<dbReference type="EMBL" id="LAZR01052843">
    <property type="protein sequence ID" value="KKK82061.1"/>
    <property type="molecule type" value="Genomic_DNA"/>
</dbReference>
<evidence type="ECO:0000313" key="1">
    <source>
        <dbReference type="EMBL" id="KKK82061.1"/>
    </source>
</evidence>
<name>A0A0F9BCB4_9ZZZZ</name>
<protein>
    <submittedName>
        <fullName evidence="1">Uncharacterized protein</fullName>
    </submittedName>
</protein>
<comment type="caution">
    <text evidence="1">The sequence shown here is derived from an EMBL/GenBank/DDBJ whole genome shotgun (WGS) entry which is preliminary data.</text>
</comment>
<organism evidence="1">
    <name type="scientific">marine sediment metagenome</name>
    <dbReference type="NCBI Taxonomy" id="412755"/>
    <lineage>
        <taxon>unclassified sequences</taxon>
        <taxon>metagenomes</taxon>
        <taxon>ecological metagenomes</taxon>
    </lineage>
</organism>
<proteinExistence type="predicted"/>
<feature type="non-terminal residue" evidence="1">
    <location>
        <position position="221"/>
    </location>
</feature>
<dbReference type="AlphaFoldDB" id="A0A0F9BCB4"/>